<comment type="caution">
    <text evidence="3">The sequence shown here is derived from an EMBL/GenBank/DDBJ whole genome shotgun (WGS) entry which is preliminary data.</text>
</comment>
<sequence>MTDNPAPGAPRERRWSVSLLLLSVVLVVTLGAFAFTFVRLNRVAGLSSVSITGWSYAEFVRQAAELRVLVAGAPATDAADLEVPLAVLQSKATVVSGEPLLDRIDQARRERLLGAVEQAQALTVADLRGPGAARQLSAIMDGAQEGYAGAVDLLGRERSGIARDLRLAEVTLAALAALLALTITTVILQVQARARRDLHLETERRTESERARAALERTAQDLRAAEGALQRERDFAVQVM</sequence>
<name>A0A100HM95_9DEIO</name>
<keyword evidence="1" id="KW-0175">Coiled coil</keyword>
<feature type="coiled-coil region" evidence="1">
    <location>
        <begin position="205"/>
        <end position="232"/>
    </location>
</feature>
<organism evidence="3 4">
    <name type="scientific">Deinococcus grandis</name>
    <dbReference type="NCBI Taxonomy" id="57498"/>
    <lineage>
        <taxon>Bacteria</taxon>
        <taxon>Thermotogati</taxon>
        <taxon>Deinococcota</taxon>
        <taxon>Deinococci</taxon>
        <taxon>Deinococcales</taxon>
        <taxon>Deinococcaceae</taxon>
        <taxon>Deinococcus</taxon>
    </lineage>
</organism>
<evidence type="ECO:0000313" key="3">
    <source>
        <dbReference type="EMBL" id="GAQ23335.1"/>
    </source>
</evidence>
<keyword evidence="2" id="KW-1133">Transmembrane helix</keyword>
<gene>
    <name evidence="3" type="ORF">DEIGR_200190</name>
</gene>
<keyword evidence="2" id="KW-0812">Transmembrane</keyword>
<dbReference type="Proteomes" id="UP000056209">
    <property type="component" value="Unassembled WGS sequence"/>
</dbReference>
<evidence type="ECO:0000256" key="1">
    <source>
        <dbReference type="SAM" id="Coils"/>
    </source>
</evidence>
<reference evidence="4" key="1">
    <citation type="submission" date="2015-11" db="EMBL/GenBank/DDBJ databases">
        <title>Draft Genome Sequence of the Radioresistant Bacterium Deinococcus grandis, Isolated from Freshwater Fish in Japan.</title>
        <authorList>
            <person name="Satoh K."/>
            <person name="Onodera T."/>
            <person name="Omoso K."/>
            <person name="Takeda-Yano K."/>
            <person name="Katayama T."/>
            <person name="Oono Y."/>
            <person name="Narumi I."/>
        </authorList>
    </citation>
    <scope>NUCLEOTIDE SEQUENCE [LARGE SCALE GENOMIC DNA]</scope>
    <source>
        <strain evidence="4">ATCC 43672</strain>
    </source>
</reference>
<evidence type="ECO:0000256" key="2">
    <source>
        <dbReference type="SAM" id="Phobius"/>
    </source>
</evidence>
<proteinExistence type="predicted"/>
<dbReference type="AlphaFoldDB" id="A0A100HM95"/>
<feature type="transmembrane region" description="Helical" evidence="2">
    <location>
        <begin position="15"/>
        <end position="38"/>
    </location>
</feature>
<dbReference type="RefSeq" id="WP_153013883.1">
    <property type="nucleotide sequence ID" value="NZ_BCMS01000002.1"/>
</dbReference>
<protein>
    <submittedName>
        <fullName evidence="3">Uncharacterized protein</fullName>
    </submittedName>
</protein>
<accession>A0A100HM95</accession>
<keyword evidence="4" id="KW-1185">Reference proteome</keyword>
<evidence type="ECO:0000313" key="4">
    <source>
        <dbReference type="Proteomes" id="UP000056209"/>
    </source>
</evidence>
<keyword evidence="2" id="KW-0472">Membrane</keyword>
<feature type="transmembrane region" description="Helical" evidence="2">
    <location>
        <begin position="167"/>
        <end position="188"/>
    </location>
</feature>
<dbReference type="EMBL" id="BCMS01000002">
    <property type="protein sequence ID" value="GAQ23335.1"/>
    <property type="molecule type" value="Genomic_DNA"/>
</dbReference>